<dbReference type="Gene3D" id="1.10.510.10">
    <property type="entry name" value="Transferase(Phosphotransferase) domain 1"/>
    <property type="match status" value="1"/>
</dbReference>
<dbReference type="InterPro" id="IPR000719">
    <property type="entry name" value="Prot_kinase_dom"/>
</dbReference>
<dbReference type="GO" id="GO:0004674">
    <property type="term" value="F:protein serine/threonine kinase activity"/>
    <property type="evidence" value="ECO:0007669"/>
    <property type="project" value="TreeGrafter"/>
</dbReference>
<proteinExistence type="predicted"/>
<sequence length="254" mass="29383">MIVMQYAKQGSLRKLLDRKFYQLTWMNKIENLLYIAEGLHAIHKDGFVHKDLHSGNIVNEDITSSYITDFGLCRPVSQDSSSGDLYGILPYIAPEVLKEVNKRYSAKSDIYSYGIIMSEIFNGYPPYHNIPHDIILASEIFSGRRPNIGRSVPKLLLDLMNKCLVDEPHERPDAKYLIDKLKLYRQDLTHKSELHKQVEGVKNIDYNKHELSYKTHEQAIFTSEFQKSFKLVNTSNKDFTEGSDGMILMLHRQI</sequence>
<dbReference type="PANTHER" id="PTHR44329">
    <property type="entry name" value="SERINE/THREONINE-PROTEIN KINASE TNNI3K-RELATED"/>
    <property type="match status" value="1"/>
</dbReference>
<dbReference type="InterPro" id="IPR051681">
    <property type="entry name" value="Ser/Thr_Kinases-Pseudokinases"/>
</dbReference>
<gene>
    <name evidence="2" type="ORF">C2G38_693311</name>
</gene>
<evidence type="ECO:0000313" key="2">
    <source>
        <dbReference type="EMBL" id="RIB24322.1"/>
    </source>
</evidence>
<feature type="domain" description="Protein kinase" evidence="1">
    <location>
        <begin position="1"/>
        <end position="184"/>
    </location>
</feature>
<keyword evidence="3" id="KW-1185">Reference proteome</keyword>
<name>A0A397VR59_9GLOM</name>
<organism evidence="2 3">
    <name type="scientific">Gigaspora rosea</name>
    <dbReference type="NCBI Taxonomy" id="44941"/>
    <lineage>
        <taxon>Eukaryota</taxon>
        <taxon>Fungi</taxon>
        <taxon>Fungi incertae sedis</taxon>
        <taxon>Mucoromycota</taxon>
        <taxon>Glomeromycotina</taxon>
        <taxon>Glomeromycetes</taxon>
        <taxon>Diversisporales</taxon>
        <taxon>Gigasporaceae</taxon>
        <taxon>Gigaspora</taxon>
    </lineage>
</organism>
<dbReference type="InterPro" id="IPR011009">
    <property type="entry name" value="Kinase-like_dom_sf"/>
</dbReference>
<dbReference type="AlphaFoldDB" id="A0A397VR59"/>
<dbReference type="EMBL" id="QKWP01000221">
    <property type="protein sequence ID" value="RIB24322.1"/>
    <property type="molecule type" value="Genomic_DNA"/>
</dbReference>
<keyword evidence="2" id="KW-0808">Transferase</keyword>
<dbReference type="GO" id="GO:0005524">
    <property type="term" value="F:ATP binding"/>
    <property type="evidence" value="ECO:0007669"/>
    <property type="project" value="InterPro"/>
</dbReference>
<accession>A0A397VR59</accession>
<dbReference type="PROSITE" id="PS50011">
    <property type="entry name" value="PROTEIN_KINASE_DOM"/>
    <property type="match status" value="1"/>
</dbReference>
<evidence type="ECO:0000259" key="1">
    <source>
        <dbReference type="PROSITE" id="PS50011"/>
    </source>
</evidence>
<protein>
    <submittedName>
        <fullName evidence="2">Kinase-like domain-containing protein</fullName>
    </submittedName>
</protein>
<comment type="caution">
    <text evidence="2">The sequence shown here is derived from an EMBL/GenBank/DDBJ whole genome shotgun (WGS) entry which is preliminary data.</text>
</comment>
<dbReference type="SUPFAM" id="SSF56112">
    <property type="entry name" value="Protein kinase-like (PK-like)"/>
    <property type="match status" value="1"/>
</dbReference>
<keyword evidence="2" id="KW-0418">Kinase</keyword>
<dbReference type="STRING" id="44941.A0A397VR59"/>
<dbReference type="OrthoDB" id="1911848at2759"/>
<dbReference type="Proteomes" id="UP000266673">
    <property type="component" value="Unassembled WGS sequence"/>
</dbReference>
<reference evidence="2 3" key="1">
    <citation type="submission" date="2018-06" db="EMBL/GenBank/DDBJ databases">
        <title>Comparative genomics reveals the genomic features of Rhizophagus irregularis, R. cerebriforme, R. diaphanum and Gigaspora rosea, and their symbiotic lifestyle signature.</title>
        <authorList>
            <person name="Morin E."/>
            <person name="San Clemente H."/>
            <person name="Chen E.C.H."/>
            <person name="De La Providencia I."/>
            <person name="Hainaut M."/>
            <person name="Kuo A."/>
            <person name="Kohler A."/>
            <person name="Murat C."/>
            <person name="Tang N."/>
            <person name="Roy S."/>
            <person name="Loubradou J."/>
            <person name="Henrissat B."/>
            <person name="Grigoriev I.V."/>
            <person name="Corradi N."/>
            <person name="Roux C."/>
            <person name="Martin F.M."/>
        </authorList>
    </citation>
    <scope>NUCLEOTIDE SEQUENCE [LARGE SCALE GENOMIC DNA]</scope>
    <source>
        <strain evidence="2 3">DAOM 194757</strain>
    </source>
</reference>
<dbReference type="Pfam" id="PF07714">
    <property type="entry name" value="PK_Tyr_Ser-Thr"/>
    <property type="match status" value="1"/>
</dbReference>
<dbReference type="InterPro" id="IPR001245">
    <property type="entry name" value="Ser-Thr/Tyr_kinase_cat_dom"/>
</dbReference>
<evidence type="ECO:0000313" key="3">
    <source>
        <dbReference type="Proteomes" id="UP000266673"/>
    </source>
</evidence>